<dbReference type="Gene3D" id="1.10.10.1070">
    <property type="entry name" value="Zinc finger, BED domain-containing"/>
    <property type="match status" value="1"/>
</dbReference>
<evidence type="ECO:0000313" key="6">
    <source>
        <dbReference type="Ensembl" id="ENSLACP00000014161.1"/>
    </source>
</evidence>
<dbReference type="OMA" id="WQYFTIS"/>
<dbReference type="GO" id="GO:0003677">
    <property type="term" value="F:DNA binding"/>
    <property type="evidence" value="ECO:0007669"/>
    <property type="project" value="InterPro"/>
</dbReference>
<dbReference type="EMBL" id="AFYH01079675">
    <property type="status" value="NOT_ANNOTATED_CDS"/>
    <property type="molecule type" value="Genomic_DNA"/>
</dbReference>
<keyword evidence="2 4" id="KW-0863">Zinc-finger</keyword>
<feature type="domain" description="BED-type" evidence="5">
    <location>
        <begin position="1"/>
        <end position="41"/>
    </location>
</feature>
<evidence type="ECO:0000256" key="3">
    <source>
        <dbReference type="ARBA" id="ARBA00022833"/>
    </source>
</evidence>
<dbReference type="PANTHER" id="PTHR47241">
    <property type="entry name" value="FINGER PROTEIN, PUTATIVE-RELATED"/>
    <property type="match status" value="1"/>
</dbReference>
<dbReference type="InterPro" id="IPR052865">
    <property type="entry name" value="Zinc_finger_BED"/>
</dbReference>
<evidence type="ECO:0000256" key="2">
    <source>
        <dbReference type="ARBA" id="ARBA00022771"/>
    </source>
</evidence>
<name>H3AWZ0_LATCH</name>
<dbReference type="PROSITE" id="PS50808">
    <property type="entry name" value="ZF_BED"/>
    <property type="match status" value="1"/>
</dbReference>
<dbReference type="GO" id="GO:0005634">
    <property type="term" value="C:nucleus"/>
    <property type="evidence" value="ECO:0007669"/>
    <property type="project" value="TreeGrafter"/>
</dbReference>
<dbReference type="SUPFAM" id="SSF140996">
    <property type="entry name" value="Hermes dimerisation domain"/>
    <property type="match status" value="1"/>
</dbReference>
<evidence type="ECO:0000259" key="5">
    <source>
        <dbReference type="PROSITE" id="PS50808"/>
    </source>
</evidence>
<sequence>TKLKCNLCQLVLSHGKNKNDCGTSSMMKHLSVKHYDTFQSLRAQESEDKAGLNTYQPAITDAFAATCPWPQDHPQAKAVTRRLMEMIAIDMQPFSIVEDEGFRRFCALAVPRYNLPSQCHLSEKVLEDLHENLNFFIISNLKQRKTNRKHSTCG</sequence>
<reference evidence="7" key="1">
    <citation type="submission" date="2011-08" db="EMBL/GenBank/DDBJ databases">
        <title>The draft genome of Latimeria chalumnae.</title>
        <authorList>
            <person name="Di Palma F."/>
            <person name="Alfoldi J."/>
            <person name="Johnson J."/>
            <person name="Berlin A."/>
            <person name="Gnerre S."/>
            <person name="Jaffe D."/>
            <person name="MacCallum I."/>
            <person name="Young S."/>
            <person name="Walker B.J."/>
            <person name="Lander E."/>
            <person name="Lindblad-Toh K."/>
        </authorList>
    </citation>
    <scope>NUCLEOTIDE SEQUENCE [LARGE SCALE GENOMIC DNA]</scope>
    <source>
        <strain evidence="7">Wild caught</strain>
    </source>
</reference>
<dbReference type="Proteomes" id="UP000008672">
    <property type="component" value="Unassembled WGS sequence"/>
</dbReference>
<keyword evidence="1" id="KW-0479">Metal-binding</keyword>
<dbReference type="PANTHER" id="PTHR47241:SF1">
    <property type="entry name" value="BED-TYPE DOMAIN-CONTAINING PROTEIN"/>
    <property type="match status" value="1"/>
</dbReference>
<proteinExistence type="predicted"/>
<dbReference type="InParanoid" id="H3AWZ0"/>
<dbReference type="Ensembl" id="ENSLACT00000014260.1">
    <property type="protein sequence ID" value="ENSLACP00000014161.1"/>
    <property type="gene ID" value="ENSLACG00000012467.1"/>
</dbReference>
<dbReference type="HOGENOM" id="CLU_1929307_0_0_1"/>
<reference evidence="6" key="3">
    <citation type="submission" date="2025-09" db="UniProtKB">
        <authorList>
            <consortium name="Ensembl"/>
        </authorList>
    </citation>
    <scope>IDENTIFICATION</scope>
</reference>
<reference evidence="6" key="2">
    <citation type="submission" date="2025-08" db="UniProtKB">
        <authorList>
            <consortium name="Ensembl"/>
        </authorList>
    </citation>
    <scope>IDENTIFICATION</scope>
</reference>
<organism evidence="6 7">
    <name type="scientific">Latimeria chalumnae</name>
    <name type="common">Coelacanth</name>
    <dbReference type="NCBI Taxonomy" id="7897"/>
    <lineage>
        <taxon>Eukaryota</taxon>
        <taxon>Metazoa</taxon>
        <taxon>Chordata</taxon>
        <taxon>Craniata</taxon>
        <taxon>Vertebrata</taxon>
        <taxon>Euteleostomi</taxon>
        <taxon>Coelacanthiformes</taxon>
        <taxon>Coelacanthidae</taxon>
        <taxon>Latimeria</taxon>
    </lineage>
</organism>
<evidence type="ECO:0000256" key="1">
    <source>
        <dbReference type="ARBA" id="ARBA00022723"/>
    </source>
</evidence>
<keyword evidence="7" id="KW-1185">Reference proteome</keyword>
<dbReference type="InterPro" id="IPR003656">
    <property type="entry name" value="Znf_BED"/>
</dbReference>
<evidence type="ECO:0000256" key="4">
    <source>
        <dbReference type="PROSITE-ProRule" id="PRU00027"/>
    </source>
</evidence>
<keyword evidence="3" id="KW-0862">Zinc</keyword>
<evidence type="ECO:0000313" key="7">
    <source>
        <dbReference type="Proteomes" id="UP000008672"/>
    </source>
</evidence>
<protein>
    <recommendedName>
        <fullName evidence="5">BED-type domain-containing protein</fullName>
    </recommendedName>
</protein>
<accession>H3AWZ0</accession>
<dbReference type="GO" id="GO:0008270">
    <property type="term" value="F:zinc ion binding"/>
    <property type="evidence" value="ECO:0007669"/>
    <property type="project" value="UniProtKB-KW"/>
</dbReference>
<dbReference type="eggNOG" id="KOG1121">
    <property type="taxonomic scope" value="Eukaryota"/>
</dbReference>
<dbReference type="AlphaFoldDB" id="H3AWZ0"/>